<evidence type="ECO:0000256" key="4">
    <source>
        <dbReference type="ARBA" id="ARBA00022692"/>
    </source>
</evidence>
<evidence type="ECO:0000256" key="5">
    <source>
        <dbReference type="ARBA" id="ARBA00022989"/>
    </source>
</evidence>
<feature type="transmembrane region" description="Helical" evidence="8">
    <location>
        <begin position="57"/>
        <end position="79"/>
    </location>
</feature>
<dbReference type="Proteomes" id="UP000215137">
    <property type="component" value="Chromosome"/>
</dbReference>
<dbReference type="OrthoDB" id="21828at2"/>
<dbReference type="PANTHER" id="PTHR30561">
    <property type="entry name" value="SMR FAMILY PROTON-DEPENDENT DRUG EFFLUX TRANSPORTER SUGE"/>
    <property type="match status" value="1"/>
</dbReference>
<gene>
    <name evidence="9" type="ORF">CKF48_08270</name>
</gene>
<feature type="transmembrane region" description="Helical" evidence="8">
    <location>
        <begin position="32"/>
        <end position="50"/>
    </location>
</feature>
<comment type="similarity">
    <text evidence="7">Belongs to the drug/metabolite transporter (DMT) superfamily. Small multidrug resistance (SMR) (TC 2.A.7.1) family.</text>
</comment>
<dbReference type="GO" id="GO:0005886">
    <property type="term" value="C:plasma membrane"/>
    <property type="evidence" value="ECO:0007669"/>
    <property type="project" value="UniProtKB-SubCell"/>
</dbReference>
<dbReference type="KEGG" id="bko:CKF48_08270"/>
<evidence type="ECO:0000256" key="2">
    <source>
        <dbReference type="ARBA" id="ARBA00022448"/>
    </source>
</evidence>
<sequence>MGWILVILAAISEITGVIGLKKYSEQKNIQNGVIYMGGFGISFALLYASFQYLQVSIAYTVWIGIGTAGAVLLSMFLFGEPKSKKRIISVLFIIVGVIGLKATS</sequence>
<organism evidence="9 10">
    <name type="scientific">Cytobacillus kochii</name>
    <dbReference type="NCBI Taxonomy" id="859143"/>
    <lineage>
        <taxon>Bacteria</taxon>
        <taxon>Bacillati</taxon>
        <taxon>Bacillota</taxon>
        <taxon>Bacilli</taxon>
        <taxon>Bacillales</taxon>
        <taxon>Bacillaceae</taxon>
        <taxon>Cytobacillus</taxon>
    </lineage>
</organism>
<dbReference type="InterPro" id="IPR045324">
    <property type="entry name" value="Small_multidrug_res"/>
</dbReference>
<evidence type="ECO:0000313" key="10">
    <source>
        <dbReference type="Proteomes" id="UP000215137"/>
    </source>
</evidence>
<dbReference type="RefSeq" id="WP_095373550.1">
    <property type="nucleotide sequence ID" value="NZ_CP022983.1"/>
</dbReference>
<evidence type="ECO:0000256" key="3">
    <source>
        <dbReference type="ARBA" id="ARBA00022475"/>
    </source>
</evidence>
<dbReference type="GO" id="GO:0022857">
    <property type="term" value="F:transmembrane transporter activity"/>
    <property type="evidence" value="ECO:0007669"/>
    <property type="project" value="InterPro"/>
</dbReference>
<keyword evidence="2" id="KW-0813">Transport</keyword>
<evidence type="ECO:0000256" key="7">
    <source>
        <dbReference type="RuleBase" id="RU003942"/>
    </source>
</evidence>
<dbReference type="InterPro" id="IPR037185">
    <property type="entry name" value="EmrE-like"/>
</dbReference>
<proteinExistence type="inferred from homology"/>
<dbReference type="PANTHER" id="PTHR30561:SF0">
    <property type="entry name" value="GUANIDINIUM EXPORTER"/>
    <property type="match status" value="1"/>
</dbReference>
<evidence type="ECO:0000256" key="8">
    <source>
        <dbReference type="SAM" id="Phobius"/>
    </source>
</evidence>
<keyword evidence="3" id="KW-1003">Cell membrane</keyword>
<accession>A0A248TP55</accession>
<evidence type="ECO:0000313" key="9">
    <source>
        <dbReference type="EMBL" id="ASV69986.1"/>
    </source>
</evidence>
<dbReference type="AlphaFoldDB" id="A0A248TP55"/>
<dbReference type="InterPro" id="IPR000390">
    <property type="entry name" value="Small_drug/metabolite_transptr"/>
</dbReference>
<reference evidence="9 10" key="1">
    <citation type="submission" date="2017-08" db="EMBL/GenBank/DDBJ databases">
        <title>Complete Genome Sequence of Bacillus kochii Oregon-R-modENCODE STRAIN BDGP4, isolated from Drosophila melanogaster gut.</title>
        <authorList>
            <person name="Wan K.H."/>
            <person name="Yu C."/>
            <person name="Park S."/>
            <person name="Hammonds A.S."/>
            <person name="Booth B.W."/>
            <person name="Celniker S.E."/>
        </authorList>
    </citation>
    <scope>NUCLEOTIDE SEQUENCE [LARGE SCALE GENOMIC DNA]</scope>
    <source>
        <strain evidence="9 10">BDGP4</strain>
    </source>
</reference>
<keyword evidence="5 8" id="KW-1133">Transmembrane helix</keyword>
<evidence type="ECO:0000256" key="1">
    <source>
        <dbReference type="ARBA" id="ARBA00004651"/>
    </source>
</evidence>
<dbReference type="Gene3D" id="1.10.3730.20">
    <property type="match status" value="1"/>
</dbReference>
<keyword evidence="4 7" id="KW-0812">Transmembrane</keyword>
<dbReference type="EMBL" id="CP022983">
    <property type="protein sequence ID" value="ASV69986.1"/>
    <property type="molecule type" value="Genomic_DNA"/>
</dbReference>
<name>A0A248TP55_9BACI</name>
<keyword evidence="10" id="KW-1185">Reference proteome</keyword>
<comment type="subcellular location">
    <subcellularLocation>
        <location evidence="1 7">Cell membrane</location>
        <topology evidence="1 7">Multi-pass membrane protein</topology>
    </subcellularLocation>
</comment>
<dbReference type="Pfam" id="PF00893">
    <property type="entry name" value="Multi_Drug_Res"/>
    <property type="match status" value="1"/>
</dbReference>
<feature type="transmembrane region" description="Helical" evidence="8">
    <location>
        <begin position="85"/>
        <end position="103"/>
    </location>
</feature>
<evidence type="ECO:0000256" key="6">
    <source>
        <dbReference type="ARBA" id="ARBA00023136"/>
    </source>
</evidence>
<dbReference type="SUPFAM" id="SSF103481">
    <property type="entry name" value="Multidrug resistance efflux transporter EmrE"/>
    <property type="match status" value="1"/>
</dbReference>
<protein>
    <submittedName>
        <fullName evidence="9">QacE family quaternary ammonium compound efflux SMR transporter</fullName>
    </submittedName>
</protein>
<keyword evidence="6 8" id="KW-0472">Membrane</keyword>